<protein>
    <submittedName>
        <fullName evidence="2">F-box protein YDR306C</fullName>
    </submittedName>
</protein>
<gene>
    <name evidence="2" type="ORF">CAAN4_F18338</name>
</gene>
<dbReference type="CDD" id="cd09917">
    <property type="entry name" value="F-box_SF"/>
    <property type="match status" value="1"/>
</dbReference>
<feature type="domain" description="F-box" evidence="1">
    <location>
        <begin position="114"/>
        <end position="161"/>
    </location>
</feature>
<proteinExistence type="predicted"/>
<sequence>MANKRRAKKIQAPYRRYVYRSNFTEANSSDEEEEEDVLENDVAKKDVYGTTLQNFKANSHIISTYVLTNRFVFKGNIWPRSQFEKIDVLQCALTNQNKNFEENMERAKFELENESKLMKLPVEIIVKILEILDARGKLKPKFLRVCKLFYLIAFPMIYRRPHLKATNFFSFVETMSSNKKSGEYVQELDLSSVIQSGKNAFVSKLLKRSKKQLRVFVAPQTSFGLAPLLSLKNCHQLRILDLRLVSETLDLRELFNSIEALQNLTHLSFPRSSVAINNFNNVNWPPQLSFLRLSGGISDDFLLETKFPSTITQLEFSHCPAIKEFGFQQLIRKMGKTLKTLKVQYPMPGLREKSLDPVFYYCPNLLVLEVAVDYVSSSFFDEENLGYMEYPRPLKTMYLESSGMLGTSTRLDPIDLAVALNDERLPNLKNIRCTAKLGWDPKSEYVDFIVNALDERGGGIYIGY</sequence>
<dbReference type="Proteomes" id="UP001497600">
    <property type="component" value="Chromosome F"/>
</dbReference>
<reference evidence="2 3" key="1">
    <citation type="submission" date="2024-01" db="EMBL/GenBank/DDBJ databases">
        <authorList>
            <consortium name="Genoscope - CEA"/>
            <person name="William W."/>
        </authorList>
    </citation>
    <scope>NUCLEOTIDE SEQUENCE [LARGE SCALE GENOMIC DNA]</scope>
    <source>
        <strain evidence="2 3">29B2s-10</strain>
    </source>
</reference>
<evidence type="ECO:0000259" key="1">
    <source>
        <dbReference type="PROSITE" id="PS50181"/>
    </source>
</evidence>
<evidence type="ECO:0000313" key="2">
    <source>
        <dbReference type="EMBL" id="CAK7914847.1"/>
    </source>
</evidence>
<dbReference type="InterPro" id="IPR001810">
    <property type="entry name" value="F-box_dom"/>
</dbReference>
<evidence type="ECO:0000313" key="3">
    <source>
        <dbReference type="Proteomes" id="UP001497600"/>
    </source>
</evidence>
<dbReference type="Gene3D" id="3.80.10.10">
    <property type="entry name" value="Ribonuclease Inhibitor"/>
    <property type="match status" value="1"/>
</dbReference>
<dbReference type="PROSITE" id="PS50181">
    <property type="entry name" value="FBOX"/>
    <property type="match status" value="1"/>
</dbReference>
<dbReference type="PROSITE" id="PS50096">
    <property type="entry name" value="IQ"/>
    <property type="match status" value="1"/>
</dbReference>
<name>A0ABP0EGV0_9ASCO</name>
<keyword evidence="3" id="KW-1185">Reference proteome</keyword>
<organism evidence="2 3">
    <name type="scientific">[Candida] anglica</name>
    <dbReference type="NCBI Taxonomy" id="148631"/>
    <lineage>
        <taxon>Eukaryota</taxon>
        <taxon>Fungi</taxon>
        <taxon>Dikarya</taxon>
        <taxon>Ascomycota</taxon>
        <taxon>Saccharomycotina</taxon>
        <taxon>Pichiomycetes</taxon>
        <taxon>Debaryomycetaceae</taxon>
        <taxon>Kurtzmaniella</taxon>
    </lineage>
</organism>
<dbReference type="EMBL" id="OZ004258">
    <property type="protein sequence ID" value="CAK7914847.1"/>
    <property type="molecule type" value="Genomic_DNA"/>
</dbReference>
<accession>A0ABP0EGV0</accession>
<dbReference type="SUPFAM" id="SSF52047">
    <property type="entry name" value="RNI-like"/>
    <property type="match status" value="1"/>
</dbReference>
<dbReference type="InterPro" id="IPR032675">
    <property type="entry name" value="LRR_dom_sf"/>
</dbReference>